<evidence type="ECO:0000313" key="1">
    <source>
        <dbReference type="EMBL" id="GAL31115.1"/>
    </source>
</evidence>
<dbReference type="EMBL" id="BBMS01000132">
    <property type="protein sequence ID" value="GAL31115.1"/>
    <property type="molecule type" value="Genomic_DNA"/>
</dbReference>
<gene>
    <name evidence="1" type="ORF">JCM19239_4500</name>
</gene>
<keyword evidence="2" id="KW-1185">Reference proteome</keyword>
<organism evidence="1 2">
    <name type="scientific">Vibrio variabilis</name>
    <dbReference type="NCBI Taxonomy" id="990271"/>
    <lineage>
        <taxon>Bacteria</taxon>
        <taxon>Pseudomonadati</taxon>
        <taxon>Pseudomonadota</taxon>
        <taxon>Gammaproteobacteria</taxon>
        <taxon>Vibrionales</taxon>
        <taxon>Vibrionaceae</taxon>
        <taxon>Vibrio</taxon>
    </lineage>
</organism>
<sequence>MTNPEFKWKHVAPEIIRWCLRGYDSTPMNYANLSDMLQERGISVNCSTIYR</sequence>
<evidence type="ECO:0000313" key="2">
    <source>
        <dbReference type="Proteomes" id="UP000029223"/>
    </source>
</evidence>
<reference evidence="2" key="1">
    <citation type="submission" date="2014-09" db="EMBL/GenBank/DDBJ databases">
        <title>Vibrio variabilis JCM 19239. (C206) whole genome shotgun sequence.</title>
        <authorList>
            <person name="Sawabe T."/>
            <person name="Meirelles P."/>
            <person name="Nakanishi M."/>
            <person name="Sayaka M."/>
            <person name="Hattori M."/>
            <person name="Ohkuma M."/>
        </authorList>
    </citation>
    <scope>NUCLEOTIDE SEQUENCE [LARGE SCALE GENOMIC DNA]</scope>
    <source>
        <strain evidence="2">JCM 19239</strain>
    </source>
</reference>
<dbReference type="Proteomes" id="UP000029223">
    <property type="component" value="Unassembled WGS sequence"/>
</dbReference>
<accession>A0ABQ0JRY2</accession>
<comment type="caution">
    <text evidence="1">The sequence shown here is derived from an EMBL/GenBank/DDBJ whole genome shotgun (WGS) entry which is preliminary data.</text>
</comment>
<name>A0ABQ0JRY2_9VIBR</name>
<protein>
    <submittedName>
        <fullName evidence="1">Mobile element protein</fullName>
    </submittedName>
</protein>
<proteinExistence type="predicted"/>